<organism evidence="1 2">
    <name type="scientific">Entomophthora muscae</name>
    <dbReference type="NCBI Taxonomy" id="34485"/>
    <lineage>
        <taxon>Eukaryota</taxon>
        <taxon>Fungi</taxon>
        <taxon>Fungi incertae sedis</taxon>
        <taxon>Zoopagomycota</taxon>
        <taxon>Entomophthoromycotina</taxon>
        <taxon>Entomophthoromycetes</taxon>
        <taxon>Entomophthorales</taxon>
        <taxon>Entomophthoraceae</taxon>
        <taxon>Entomophthora</taxon>
    </lineage>
</organism>
<sequence length="115" mass="13025">MSALVGGHVITQDSWFSNSPVGSIMSESKPHFGYLKMESRRAFDHCSRQKSLQRFSPGYAGHFAGWEHDDLWRGFNAAVEAFWKPHDQSFTVATFISGNHVTACIEMHCYNTQQP</sequence>
<comment type="caution">
    <text evidence="1">The sequence shown here is derived from an EMBL/GenBank/DDBJ whole genome shotgun (WGS) entry which is preliminary data.</text>
</comment>
<name>A0ACC2SB98_9FUNG</name>
<protein>
    <submittedName>
        <fullName evidence="1">Uncharacterized protein</fullName>
    </submittedName>
</protein>
<accession>A0ACC2SB98</accession>
<dbReference type="Proteomes" id="UP001165960">
    <property type="component" value="Unassembled WGS sequence"/>
</dbReference>
<dbReference type="EMBL" id="QTSX02005682">
    <property type="protein sequence ID" value="KAJ9059547.1"/>
    <property type="molecule type" value="Genomic_DNA"/>
</dbReference>
<gene>
    <name evidence="1" type="ORF">DSO57_1001090</name>
</gene>
<reference evidence="1" key="1">
    <citation type="submission" date="2022-04" db="EMBL/GenBank/DDBJ databases">
        <title>Genome of the entomopathogenic fungus Entomophthora muscae.</title>
        <authorList>
            <person name="Elya C."/>
            <person name="Lovett B.R."/>
            <person name="Lee E."/>
            <person name="Macias A.M."/>
            <person name="Hajek A.E."/>
            <person name="De Bivort B.L."/>
            <person name="Kasson M.T."/>
            <person name="De Fine Licht H.H."/>
            <person name="Stajich J.E."/>
        </authorList>
    </citation>
    <scope>NUCLEOTIDE SEQUENCE</scope>
    <source>
        <strain evidence="1">Berkeley</strain>
    </source>
</reference>
<keyword evidence="2" id="KW-1185">Reference proteome</keyword>
<proteinExistence type="predicted"/>
<evidence type="ECO:0000313" key="1">
    <source>
        <dbReference type="EMBL" id="KAJ9059547.1"/>
    </source>
</evidence>
<evidence type="ECO:0000313" key="2">
    <source>
        <dbReference type="Proteomes" id="UP001165960"/>
    </source>
</evidence>